<dbReference type="SUPFAM" id="SSF53474">
    <property type="entry name" value="alpha/beta-Hydrolases"/>
    <property type="match status" value="1"/>
</dbReference>
<dbReference type="Proteomes" id="UP001597168">
    <property type="component" value="Unassembled WGS sequence"/>
</dbReference>
<evidence type="ECO:0000313" key="4">
    <source>
        <dbReference type="EMBL" id="MFD1147152.1"/>
    </source>
</evidence>
<keyword evidence="3" id="KW-0443">Lipid metabolism</keyword>
<dbReference type="RefSeq" id="WP_380722015.1">
    <property type="nucleotide sequence ID" value="NZ_JBHTLK010000028.1"/>
</dbReference>
<proteinExistence type="predicted"/>
<reference evidence="5" key="1">
    <citation type="journal article" date="2019" name="Int. J. Syst. Evol. Microbiol.">
        <title>The Global Catalogue of Microorganisms (GCM) 10K type strain sequencing project: providing services to taxonomists for standard genome sequencing and annotation.</title>
        <authorList>
            <consortium name="The Broad Institute Genomics Platform"/>
            <consortium name="The Broad Institute Genome Sequencing Center for Infectious Disease"/>
            <person name="Wu L."/>
            <person name="Ma J."/>
        </authorList>
    </citation>
    <scope>NUCLEOTIDE SEQUENCE [LARGE SCALE GENOMIC DNA]</scope>
    <source>
        <strain evidence="5">CCUG 60214</strain>
    </source>
</reference>
<dbReference type="PANTHER" id="PTHR10272:SF0">
    <property type="entry name" value="PLATELET-ACTIVATING FACTOR ACETYLHYDROLASE"/>
    <property type="match status" value="1"/>
</dbReference>
<gene>
    <name evidence="4" type="ORF">ACFQ3T_08445</name>
</gene>
<sequence>MATGVARADDVTLRLPAPTGPHHVGVTALHLVDEHRADPWPDEVGAPRHLVATVHYPSRDVRDRPVAPHLTPAVAAVLPHFHQPLPATGVAWGATLTHSRTDAPALPGRRPVVLYSPGLADPRALGTTTAEELASRGYVVVSVDHPGETMAVDVPGRPAPRLFALPGDPSTDPRLYRDVIATRLADTDLVLDRLERWAAGGNPDADGRALPADLGRSLDLRRVGLYGQGLGGTIAAEAMHEDTGRRVDAAANLEGFLDYHPERPGQDGELLPVARHGVDRPLLLLGTEGFQDDRYRRAWSAVLAHGCARQHVIADANHWALTDHAAVVPQLHAAGLVDDAGRDALVGPIDPAVSVPTVRRHVVSFFDRHLR</sequence>
<accession>A0ABW3QQX5</accession>
<evidence type="ECO:0000256" key="2">
    <source>
        <dbReference type="ARBA" id="ARBA00022963"/>
    </source>
</evidence>
<dbReference type="InterPro" id="IPR029058">
    <property type="entry name" value="AB_hydrolase_fold"/>
</dbReference>
<evidence type="ECO:0000256" key="3">
    <source>
        <dbReference type="ARBA" id="ARBA00023098"/>
    </source>
</evidence>
<keyword evidence="5" id="KW-1185">Reference proteome</keyword>
<comment type="caution">
    <text evidence="4">The sequence shown here is derived from an EMBL/GenBank/DDBJ whole genome shotgun (WGS) entry which is preliminary data.</text>
</comment>
<organism evidence="4 5">
    <name type="scientific">Saccharothrix hoggarensis</name>
    <dbReference type="NCBI Taxonomy" id="913853"/>
    <lineage>
        <taxon>Bacteria</taxon>
        <taxon>Bacillati</taxon>
        <taxon>Actinomycetota</taxon>
        <taxon>Actinomycetes</taxon>
        <taxon>Pseudonocardiales</taxon>
        <taxon>Pseudonocardiaceae</taxon>
        <taxon>Saccharothrix</taxon>
    </lineage>
</organism>
<dbReference type="Pfam" id="PF03403">
    <property type="entry name" value="PAF-AH_p_II"/>
    <property type="match status" value="1"/>
</dbReference>
<dbReference type="EMBL" id="JBHTLK010000028">
    <property type="protein sequence ID" value="MFD1147152.1"/>
    <property type="molecule type" value="Genomic_DNA"/>
</dbReference>
<dbReference type="GO" id="GO:0016787">
    <property type="term" value="F:hydrolase activity"/>
    <property type="evidence" value="ECO:0007669"/>
    <property type="project" value="UniProtKB-KW"/>
</dbReference>
<name>A0ABW3QQX5_9PSEU</name>
<evidence type="ECO:0000313" key="5">
    <source>
        <dbReference type="Proteomes" id="UP001597168"/>
    </source>
</evidence>
<keyword evidence="1 4" id="KW-0378">Hydrolase</keyword>
<dbReference type="Gene3D" id="3.40.50.1820">
    <property type="entry name" value="alpha/beta hydrolase"/>
    <property type="match status" value="1"/>
</dbReference>
<dbReference type="PANTHER" id="PTHR10272">
    <property type="entry name" value="PLATELET-ACTIVATING FACTOR ACETYLHYDROLASE"/>
    <property type="match status" value="1"/>
</dbReference>
<protein>
    <submittedName>
        <fullName evidence="4">Alpha/beta hydrolase</fullName>
    </submittedName>
</protein>
<keyword evidence="2" id="KW-0442">Lipid degradation</keyword>
<evidence type="ECO:0000256" key="1">
    <source>
        <dbReference type="ARBA" id="ARBA00022801"/>
    </source>
</evidence>